<keyword evidence="3" id="KW-1185">Reference proteome</keyword>
<feature type="compositionally biased region" description="Basic and acidic residues" evidence="1">
    <location>
        <begin position="166"/>
        <end position="175"/>
    </location>
</feature>
<organism evidence="2 3">
    <name type="scientific">Rhipicephalus sanguineus</name>
    <name type="common">Brown dog tick</name>
    <name type="synonym">Ixodes sanguineus</name>
    <dbReference type="NCBI Taxonomy" id="34632"/>
    <lineage>
        <taxon>Eukaryota</taxon>
        <taxon>Metazoa</taxon>
        <taxon>Ecdysozoa</taxon>
        <taxon>Arthropoda</taxon>
        <taxon>Chelicerata</taxon>
        <taxon>Arachnida</taxon>
        <taxon>Acari</taxon>
        <taxon>Parasitiformes</taxon>
        <taxon>Ixodida</taxon>
        <taxon>Ixodoidea</taxon>
        <taxon>Ixodidae</taxon>
        <taxon>Rhipicephalinae</taxon>
        <taxon>Rhipicephalus</taxon>
        <taxon>Rhipicephalus</taxon>
    </lineage>
</organism>
<comment type="caution">
    <text evidence="2">The sequence shown here is derived from an EMBL/GenBank/DDBJ whole genome shotgun (WGS) entry which is preliminary data.</text>
</comment>
<gene>
    <name evidence="2" type="ORF">HPB52_007261</name>
</gene>
<evidence type="ECO:0000313" key="3">
    <source>
        <dbReference type="Proteomes" id="UP000821837"/>
    </source>
</evidence>
<reference evidence="2" key="1">
    <citation type="journal article" date="2020" name="Cell">
        <title>Large-Scale Comparative Analyses of Tick Genomes Elucidate Their Genetic Diversity and Vector Capacities.</title>
        <authorList>
            <consortium name="Tick Genome and Microbiome Consortium (TIGMIC)"/>
            <person name="Jia N."/>
            <person name="Wang J."/>
            <person name="Shi W."/>
            <person name="Du L."/>
            <person name="Sun Y."/>
            <person name="Zhan W."/>
            <person name="Jiang J.F."/>
            <person name="Wang Q."/>
            <person name="Zhang B."/>
            <person name="Ji P."/>
            <person name="Bell-Sakyi L."/>
            <person name="Cui X.M."/>
            <person name="Yuan T.T."/>
            <person name="Jiang B.G."/>
            <person name="Yang W.F."/>
            <person name="Lam T.T."/>
            <person name="Chang Q.C."/>
            <person name="Ding S.J."/>
            <person name="Wang X.J."/>
            <person name="Zhu J.G."/>
            <person name="Ruan X.D."/>
            <person name="Zhao L."/>
            <person name="Wei J.T."/>
            <person name="Ye R.Z."/>
            <person name="Que T.C."/>
            <person name="Du C.H."/>
            <person name="Zhou Y.H."/>
            <person name="Cheng J.X."/>
            <person name="Dai P.F."/>
            <person name="Guo W.B."/>
            <person name="Han X.H."/>
            <person name="Huang E.J."/>
            <person name="Li L.F."/>
            <person name="Wei W."/>
            <person name="Gao Y.C."/>
            <person name="Liu J.Z."/>
            <person name="Shao H.Z."/>
            <person name="Wang X."/>
            <person name="Wang C.C."/>
            <person name="Yang T.C."/>
            <person name="Huo Q.B."/>
            <person name="Li W."/>
            <person name="Chen H.Y."/>
            <person name="Chen S.E."/>
            <person name="Zhou L.G."/>
            <person name="Ni X.B."/>
            <person name="Tian J.H."/>
            <person name="Sheng Y."/>
            <person name="Liu T."/>
            <person name="Pan Y.S."/>
            <person name="Xia L.Y."/>
            <person name="Li J."/>
            <person name="Zhao F."/>
            <person name="Cao W.C."/>
        </authorList>
    </citation>
    <scope>NUCLEOTIDE SEQUENCE</scope>
    <source>
        <strain evidence="2">Rsan-2018</strain>
    </source>
</reference>
<name>A0A9D4SRS1_RHISA</name>
<dbReference type="EMBL" id="JABSTV010001253">
    <property type="protein sequence ID" value="KAH7943357.1"/>
    <property type="molecule type" value="Genomic_DNA"/>
</dbReference>
<feature type="region of interest" description="Disordered" evidence="1">
    <location>
        <begin position="115"/>
        <end position="175"/>
    </location>
</feature>
<accession>A0A9D4SRS1</accession>
<reference evidence="2" key="2">
    <citation type="submission" date="2021-09" db="EMBL/GenBank/DDBJ databases">
        <authorList>
            <person name="Jia N."/>
            <person name="Wang J."/>
            <person name="Shi W."/>
            <person name="Du L."/>
            <person name="Sun Y."/>
            <person name="Zhan W."/>
            <person name="Jiang J."/>
            <person name="Wang Q."/>
            <person name="Zhang B."/>
            <person name="Ji P."/>
            <person name="Sakyi L.B."/>
            <person name="Cui X."/>
            <person name="Yuan T."/>
            <person name="Jiang B."/>
            <person name="Yang W."/>
            <person name="Lam T.T.-Y."/>
            <person name="Chang Q."/>
            <person name="Ding S."/>
            <person name="Wang X."/>
            <person name="Zhu J."/>
            <person name="Ruan X."/>
            <person name="Zhao L."/>
            <person name="Wei J."/>
            <person name="Que T."/>
            <person name="Du C."/>
            <person name="Cheng J."/>
            <person name="Dai P."/>
            <person name="Han X."/>
            <person name="Huang E."/>
            <person name="Gao Y."/>
            <person name="Liu J."/>
            <person name="Shao H."/>
            <person name="Ye R."/>
            <person name="Li L."/>
            <person name="Wei W."/>
            <person name="Wang X."/>
            <person name="Wang C."/>
            <person name="Huo Q."/>
            <person name="Li W."/>
            <person name="Guo W."/>
            <person name="Chen H."/>
            <person name="Chen S."/>
            <person name="Zhou L."/>
            <person name="Zhou L."/>
            <person name="Ni X."/>
            <person name="Tian J."/>
            <person name="Zhou Y."/>
            <person name="Sheng Y."/>
            <person name="Liu T."/>
            <person name="Pan Y."/>
            <person name="Xia L."/>
            <person name="Li J."/>
            <person name="Zhao F."/>
            <person name="Cao W."/>
        </authorList>
    </citation>
    <scope>NUCLEOTIDE SEQUENCE</scope>
    <source>
        <strain evidence="2">Rsan-2018</strain>
        <tissue evidence="2">Larvae</tissue>
    </source>
</reference>
<dbReference type="AlphaFoldDB" id="A0A9D4SRS1"/>
<sequence length="175" mass="18000">MSLLTRQQITAVTDGKLEDGQKVWAQGSAVCPVLPVVPSLASVTDAEKRRAGAKCPERGNNGVHSAPKTVDQTQADGHGIRGHMIATLPLHDESLAEEGGFSQGSPAQGILEAMARGEVQDEPGSEGCSSPLPVVAPESSGNSASASTPSETEEAASSCEAGLDGNTEKEPEKRK</sequence>
<evidence type="ECO:0000256" key="1">
    <source>
        <dbReference type="SAM" id="MobiDB-lite"/>
    </source>
</evidence>
<protein>
    <submittedName>
        <fullName evidence="2">Uncharacterized protein</fullName>
    </submittedName>
</protein>
<dbReference type="Proteomes" id="UP000821837">
    <property type="component" value="Unassembled WGS sequence"/>
</dbReference>
<feature type="compositionally biased region" description="Low complexity" evidence="1">
    <location>
        <begin position="136"/>
        <end position="161"/>
    </location>
</feature>
<proteinExistence type="predicted"/>
<feature type="region of interest" description="Disordered" evidence="1">
    <location>
        <begin position="51"/>
        <end position="75"/>
    </location>
</feature>
<evidence type="ECO:0000313" key="2">
    <source>
        <dbReference type="EMBL" id="KAH7943357.1"/>
    </source>
</evidence>